<feature type="signal peptide" evidence="1">
    <location>
        <begin position="1"/>
        <end position="17"/>
    </location>
</feature>
<evidence type="ECO:0000256" key="1">
    <source>
        <dbReference type="SAM" id="SignalP"/>
    </source>
</evidence>
<keyword evidence="3" id="KW-1185">Reference proteome</keyword>
<name>A0AAU9JVE7_9CILI</name>
<organism evidence="2 3">
    <name type="scientific">Blepharisma stoltei</name>
    <dbReference type="NCBI Taxonomy" id="1481888"/>
    <lineage>
        <taxon>Eukaryota</taxon>
        <taxon>Sar</taxon>
        <taxon>Alveolata</taxon>
        <taxon>Ciliophora</taxon>
        <taxon>Postciliodesmatophora</taxon>
        <taxon>Heterotrichea</taxon>
        <taxon>Heterotrichida</taxon>
        <taxon>Blepharismidae</taxon>
        <taxon>Blepharisma</taxon>
    </lineage>
</organism>
<evidence type="ECO:0000313" key="3">
    <source>
        <dbReference type="Proteomes" id="UP001162131"/>
    </source>
</evidence>
<reference evidence="2" key="1">
    <citation type="submission" date="2021-09" db="EMBL/GenBank/DDBJ databases">
        <authorList>
            <consortium name="AG Swart"/>
            <person name="Singh M."/>
            <person name="Singh A."/>
            <person name="Seah K."/>
            <person name="Emmerich C."/>
        </authorList>
    </citation>
    <scope>NUCLEOTIDE SEQUENCE</scope>
    <source>
        <strain evidence="2">ATCC30299</strain>
    </source>
</reference>
<feature type="chain" id="PRO_5043448648" evidence="1">
    <location>
        <begin position="18"/>
        <end position="2001"/>
    </location>
</feature>
<comment type="caution">
    <text evidence="2">The sequence shown here is derived from an EMBL/GenBank/DDBJ whole genome shotgun (WGS) entry which is preliminary data.</text>
</comment>
<accession>A0AAU9JVE7</accession>
<dbReference type="Proteomes" id="UP001162131">
    <property type="component" value="Unassembled WGS sequence"/>
</dbReference>
<evidence type="ECO:0000313" key="2">
    <source>
        <dbReference type="EMBL" id="CAG9324854.1"/>
    </source>
</evidence>
<gene>
    <name evidence="2" type="ORF">BSTOLATCC_MIC36629</name>
</gene>
<proteinExistence type="predicted"/>
<keyword evidence="1" id="KW-0732">Signal</keyword>
<sequence>MALKEFLFLLIIPATFAIGYDDLGSIVPSGHLPISLSINNADEIADYSFSFTADHTVPSGGTIVVTFPSQYTSGFTTSPTCNLGSCSVSSQSVTTTLSKILESNTFSILTISGITNPSSPGGVGNFQIQTFYGANMIDSNSAFGVIGIENLIGSMISSGVSVASGEDAKAGVSTKYEFKFKLNRPLGAWNWIRFTFPNNGYTFDAYPTCSSYSINGNIVEGSLWCVNNGNQVQLTGIAADLQADFDYGVRVVVTNPSYTIASTGTFTIETGHNLTNSIYDRSSGISGIPIKPGLITQISLQPQEAWNLTTSKTIVYRLKFMPSNPIEVGGQILIIGSSSFNMNGLGIYQLEYGLSDLSTSQALSFSYSSSSYTLSITNFAEYSKPALISLLLQFTNPSVSGLTSPLIIRTLKADGNTVIDENISDATVEISTLSSPLSVSVSYPGSSTNQATGAFTDIRISISPQLEIPASGWIQVTLPSGFSINSLVAPICKVKPTYMTAATAQSCFVVGSKIAVQLFADSAGVYGKFQAGVSSYFEISNIYAPKSSGWFIFDFGTYDNNFGFLESGSATVNMVAYVQSTIAVTAVHTGLDTPTVIIFSWTAQEDVASGVASSSPYNAQGFVEIKFPSMSGGNNLFRTDLGLGVSVGASVPCLGVSGILPASGSSLSCIITTLPSSASSSTPAIITISNFLAISKTSSIIIHFPGIKYVQTTNSPTYTITTYQVTNRIRADLDTGTYTGSAGTSPPSSTTSGVTMTLSSFTVQSTSTLASGSAFTTSSATGSTLPYLLFQITPTHDLGYCQYATVSCTIDGAAKTCLCYPGIDMIMVTLTASLAAGTHTYSIAGLYNPESVPTTQDDLVLYTCGNQAMVESFTFTGKIPTLTPGGFMNPNVEPTSYGQGYVFVQYTFTFSPVHAIPAGGSAQVIFPSSYSLSSSSPSPYCSTVFLSILDQSGSTCTVTSNTITISIPQTLYSQNIIYIKVRGVKNPSASSSGTFTFKTKNSSGRTIDMDSTIPGITFTTAYSTKSITDLGLYLYPSSANATAIYAFEFQASEYLGAGGTIQIVFPLTQFGILKTPPICRITNSISRYSSCSATASTVTIVTGTDPISGKVLISILNIRNFDQGQSSEFMVTTSYDGVTLQQTPSSTYFATTTAQSPSLTVTSIVFFPKNEGELATYQFYFTPKYDIEEDESIVITFPFQFDHDLGENFYCWATGMTGYLECYLIRSYNLIVSKHDAFKACSSCQIVLYTYGIKNPNYSGSATDSIKIGILSGSSYKEYNEYAGTITTVAAPKYNNLMNTTTDNLYARYTGTFFFNFTTTSSIPVSSNGGEIWVKFPSDYVLMDSNFHCRSTNSWADGLPNCTLQYDTIRVKGQTAQYKGNLGLYIDNVPHPLQEGFAGFIDVEIYDGFNYIILDRSYPNLNPNRFNYSYPGPLLHVNGDENFVVRRGCMSEFITITLDYPCGLNLTLVPASNKFNFYPPNIYINTGDTSASFRVSIPSDTEDTEYAISWTTTGDYTPPFYSQILVSTFNVSKDISVAITPEEIMPIPLGGSSFPIKIVLQSAPDSDITIQLTIDSSITGITLSANSLTYKAEVYDQNFTISVSSTVTVKNCTVHYSVSGTNADSYSFTANSQTFEIFNDTETLEILSVSPINNTRATATIRISTTKVCTCYYQYSLKGTTNPSLSDVVDKITPLSTTRTIYGSVRIFSSLSEEIVITGLTAQTYYTIYVWGIDLLGNSTETSTNADFTTYDRYKAAEISLQFGQSYVNSVEISTIAAEISLLLSIHPWRVLNVPVPEVENLSSTSVTFYIMDKPDSDAYPEPIDMVPILSAAKGKLSSSLNNFNAAQTITGTELVIKECAFSTYPYVLNSSDYKSISFSAALENDGYIYSILELTNTSKKVPYSFQVFNGNNYANKPAMSIKAQATAGVAVNSTYSSLSQYTQYTLNVICTNTYPIFPDVAYDSGVATIIHITPKKPNPTPLNINSAAILPLLAFLLFIF</sequence>
<protein>
    <submittedName>
        <fullName evidence="2">Uncharacterized protein</fullName>
    </submittedName>
</protein>
<dbReference type="EMBL" id="CAJZBQ010000036">
    <property type="protein sequence ID" value="CAG9324854.1"/>
    <property type="molecule type" value="Genomic_DNA"/>
</dbReference>